<keyword evidence="1" id="KW-0812">Transmembrane</keyword>
<dbReference type="Proteomes" id="UP001519296">
    <property type="component" value="Unassembled WGS sequence"/>
</dbReference>
<feature type="transmembrane region" description="Helical" evidence="1">
    <location>
        <begin position="16"/>
        <end position="38"/>
    </location>
</feature>
<keyword evidence="1" id="KW-1133">Transmembrane helix</keyword>
<evidence type="ECO:0000313" key="3">
    <source>
        <dbReference type="Proteomes" id="UP001519296"/>
    </source>
</evidence>
<evidence type="ECO:0000313" key="2">
    <source>
        <dbReference type="EMBL" id="MBP2623077.1"/>
    </source>
</evidence>
<sequence length="263" mass="29980">MFGKLLKHELKASYKIYLILFIILGGFSLLTGLLGMIFNRSDNNTTLLLLLLIFLMIGFMAIALLVTNLMVCIRRFYRTVFGAEAYLTWTLPVNPHQVILSKLTSSMIWYSLSLFGLIFASLAIFLLASPNNLSYALHTLKAISSWSGFTLLLSHLISMLANFLYLYLVICLGQLAQKHRLALSYAAFFGLWAAITILESLFLIKAESPFAYYHYFYPILRLLDPSYHAPDELLLFVCIYDFIKIGLFYSGSYLITKNKLNLQ</sequence>
<gene>
    <name evidence="2" type="ORF">C4K46_03890</name>
</gene>
<name>A0ABS5B2P3_9STRE</name>
<dbReference type="RefSeq" id="WP_209627562.1">
    <property type="nucleotide sequence ID" value="NZ_PRDG01000002.1"/>
</dbReference>
<organism evidence="2 3">
    <name type="scientific">Streptococcus oricebi</name>
    <dbReference type="NCBI Taxonomy" id="1547447"/>
    <lineage>
        <taxon>Bacteria</taxon>
        <taxon>Bacillati</taxon>
        <taxon>Bacillota</taxon>
        <taxon>Bacilli</taxon>
        <taxon>Lactobacillales</taxon>
        <taxon>Streptococcaceae</taxon>
        <taxon>Streptococcus</taxon>
    </lineage>
</organism>
<feature type="transmembrane region" description="Helical" evidence="1">
    <location>
        <begin position="233"/>
        <end position="255"/>
    </location>
</feature>
<accession>A0ABS5B2P3</accession>
<feature type="transmembrane region" description="Helical" evidence="1">
    <location>
        <begin position="182"/>
        <end position="204"/>
    </location>
</feature>
<evidence type="ECO:0008006" key="4">
    <source>
        <dbReference type="Google" id="ProtNLM"/>
    </source>
</evidence>
<evidence type="ECO:0000256" key="1">
    <source>
        <dbReference type="SAM" id="Phobius"/>
    </source>
</evidence>
<comment type="caution">
    <text evidence="2">The sequence shown here is derived from an EMBL/GenBank/DDBJ whole genome shotgun (WGS) entry which is preliminary data.</text>
</comment>
<feature type="transmembrane region" description="Helical" evidence="1">
    <location>
        <begin position="50"/>
        <end position="71"/>
    </location>
</feature>
<dbReference type="EMBL" id="PRDG01000002">
    <property type="protein sequence ID" value="MBP2623077.1"/>
    <property type="molecule type" value="Genomic_DNA"/>
</dbReference>
<keyword evidence="3" id="KW-1185">Reference proteome</keyword>
<protein>
    <recommendedName>
        <fullName evidence="4">ABC transporter permease</fullName>
    </recommendedName>
</protein>
<feature type="transmembrane region" description="Helical" evidence="1">
    <location>
        <begin position="148"/>
        <end position="170"/>
    </location>
</feature>
<proteinExistence type="predicted"/>
<reference evidence="2 3" key="1">
    <citation type="submission" date="2018-02" db="EMBL/GenBank/DDBJ databases">
        <title>Draft genome sequence of Streptococcus oricebi CCUG 70868T type strain.</title>
        <authorList>
            <person name="Mendez V."/>
            <person name="Salva-Serra F."/>
            <person name="Jaen-Luchoro D."/>
            <person name="Gonzales-Siles L."/>
            <person name="Karlsson R."/>
            <person name="Engstrom-Jakobsson H."/>
            <person name="Busquets A."/>
            <person name="Gomila M."/>
            <person name="Pineiro-Iglesias B."/>
            <person name="Bennasar-Figueras A."/>
            <person name="Seeger M."/>
            <person name="Moore E."/>
        </authorList>
    </citation>
    <scope>NUCLEOTIDE SEQUENCE [LARGE SCALE GENOMIC DNA]</scope>
    <source>
        <strain evidence="2 3">CCUG 70868</strain>
    </source>
</reference>
<feature type="transmembrane region" description="Helical" evidence="1">
    <location>
        <begin position="107"/>
        <end position="128"/>
    </location>
</feature>
<keyword evidence="1" id="KW-0472">Membrane</keyword>